<evidence type="ECO:0000313" key="1">
    <source>
        <dbReference type="EMBL" id="SBR83388.1"/>
    </source>
</evidence>
<dbReference type="PANTHER" id="PTHR15510:SF5">
    <property type="entry name" value="SPERM-ASSOCIATED ANTIGEN 8"/>
    <property type="match status" value="1"/>
</dbReference>
<reference evidence="1" key="1">
    <citation type="submission" date="2016-05" db="EMBL/GenBank/DDBJ databases">
        <authorList>
            <person name="Lavstsen T."/>
            <person name="Jespersen J.S."/>
        </authorList>
    </citation>
    <scope>NUCLEOTIDE SEQUENCE</scope>
    <source>
        <tissue evidence="1">Brain</tissue>
    </source>
</reference>
<sequence length="215" mass="24399">LDSASLCTSRELDTQQCRSRFKLLVKTIISRHFCFVLVGLFHIMTEQTSTAAGKCFQHDLVEERAVGETGRSHGVKDLITENHNVKMETATTYGATYVSPEKFLPAFELRGTRRELLERSLSQKIREEVLAELEPAPPPTTEFLSTTQRDFCAQGFVPCRLPTAKDRDYKTEQAITFWSQNHQKVQGVTPIKNPNAPFKKSTLFSKPISEQLDDF</sequence>
<accession>A0A1A8PQ61</accession>
<evidence type="ECO:0008006" key="2">
    <source>
        <dbReference type="Google" id="ProtNLM"/>
    </source>
</evidence>
<dbReference type="Pfam" id="PF22584">
    <property type="entry name" value="CFAP143"/>
    <property type="match status" value="1"/>
</dbReference>
<dbReference type="EMBL" id="HAEH01008024">
    <property type="protein sequence ID" value="SBR83388.1"/>
    <property type="molecule type" value="Transcribed_RNA"/>
</dbReference>
<feature type="non-terminal residue" evidence="1">
    <location>
        <position position="1"/>
    </location>
</feature>
<dbReference type="GO" id="GO:0005634">
    <property type="term" value="C:nucleus"/>
    <property type="evidence" value="ECO:0007669"/>
    <property type="project" value="TreeGrafter"/>
</dbReference>
<name>A0A1A8PQ61_9TELE</name>
<dbReference type="GO" id="GO:0008017">
    <property type="term" value="F:microtubule binding"/>
    <property type="evidence" value="ECO:0007669"/>
    <property type="project" value="InterPro"/>
</dbReference>
<reference evidence="1" key="2">
    <citation type="submission" date="2016-06" db="EMBL/GenBank/DDBJ databases">
        <title>The genome of a short-lived fish provides insights into sex chromosome evolution and the genetic control of aging.</title>
        <authorList>
            <person name="Reichwald K."/>
            <person name="Felder M."/>
            <person name="Petzold A."/>
            <person name="Koch P."/>
            <person name="Groth M."/>
            <person name="Platzer M."/>
        </authorList>
    </citation>
    <scope>NUCLEOTIDE SEQUENCE</scope>
    <source>
        <tissue evidence="1">Brain</tissue>
    </source>
</reference>
<protein>
    <recommendedName>
        <fullName evidence="2">Sperm associated antigen 8</fullName>
    </recommendedName>
</protein>
<dbReference type="GO" id="GO:0045944">
    <property type="term" value="P:positive regulation of transcription by RNA polymerase II"/>
    <property type="evidence" value="ECO:0007669"/>
    <property type="project" value="TreeGrafter"/>
</dbReference>
<dbReference type="AlphaFoldDB" id="A0A1A8PQ61"/>
<proteinExistence type="predicted"/>
<dbReference type="GO" id="GO:0005737">
    <property type="term" value="C:cytoplasm"/>
    <property type="evidence" value="ECO:0007669"/>
    <property type="project" value="TreeGrafter"/>
</dbReference>
<dbReference type="InterPro" id="IPR026124">
    <property type="entry name" value="Sperm-assoc_Ag8"/>
</dbReference>
<organism evidence="1">
    <name type="scientific">Nothobranchius rachovii</name>
    <name type="common">bluefin notho</name>
    <dbReference type="NCBI Taxonomy" id="451742"/>
    <lineage>
        <taxon>Eukaryota</taxon>
        <taxon>Metazoa</taxon>
        <taxon>Chordata</taxon>
        <taxon>Craniata</taxon>
        <taxon>Vertebrata</taxon>
        <taxon>Euteleostomi</taxon>
        <taxon>Actinopterygii</taxon>
        <taxon>Neopterygii</taxon>
        <taxon>Teleostei</taxon>
        <taxon>Neoteleostei</taxon>
        <taxon>Acanthomorphata</taxon>
        <taxon>Ovalentaria</taxon>
        <taxon>Atherinomorphae</taxon>
        <taxon>Cyprinodontiformes</taxon>
        <taxon>Nothobranchiidae</taxon>
        <taxon>Nothobranchius</taxon>
    </lineage>
</organism>
<gene>
    <name evidence="1" type="primary">OLA.26152</name>
</gene>
<dbReference type="PANTHER" id="PTHR15510">
    <property type="entry name" value="SPERM-ASSOCIATED ANTIGEN 8"/>
    <property type="match status" value="1"/>
</dbReference>